<accession>A0A812P026</accession>
<protein>
    <submittedName>
        <fullName evidence="14">Capn8 protein</fullName>
    </submittedName>
</protein>
<evidence type="ECO:0000256" key="4">
    <source>
        <dbReference type="ARBA" id="ARBA00022771"/>
    </source>
</evidence>
<feature type="domain" description="RING-type" evidence="13">
    <location>
        <begin position="829"/>
        <end position="996"/>
    </location>
</feature>
<dbReference type="InterPro" id="IPR044066">
    <property type="entry name" value="TRIAD_supradom"/>
</dbReference>
<keyword evidence="2" id="KW-0479">Metal-binding</keyword>
<evidence type="ECO:0000256" key="8">
    <source>
        <dbReference type="PROSITE-ProRule" id="PRU00175"/>
    </source>
</evidence>
<dbReference type="Gene3D" id="3.90.70.10">
    <property type="entry name" value="Cysteine proteinases"/>
    <property type="match status" value="1"/>
</dbReference>
<keyword evidence="1" id="KW-0808">Transferase</keyword>
<dbReference type="PANTHER" id="PTHR10183">
    <property type="entry name" value="CALPAIN"/>
    <property type="match status" value="1"/>
</dbReference>
<keyword evidence="3" id="KW-0677">Repeat</keyword>
<dbReference type="PROSITE" id="PS50089">
    <property type="entry name" value="ZF_RING_2"/>
    <property type="match status" value="1"/>
</dbReference>
<evidence type="ECO:0000259" key="11">
    <source>
        <dbReference type="PROSITE" id="PS50089"/>
    </source>
</evidence>
<dbReference type="PROSITE" id="PS50203">
    <property type="entry name" value="CALPAIN_CAT"/>
    <property type="match status" value="1"/>
</dbReference>
<dbReference type="GO" id="GO:0016740">
    <property type="term" value="F:transferase activity"/>
    <property type="evidence" value="ECO:0007669"/>
    <property type="project" value="UniProtKB-KW"/>
</dbReference>
<feature type="active site" evidence="7">
    <location>
        <position position="401"/>
    </location>
</feature>
<evidence type="ECO:0000256" key="7">
    <source>
        <dbReference type="PIRSR" id="PIRSR622684-1"/>
    </source>
</evidence>
<dbReference type="Proteomes" id="UP000604046">
    <property type="component" value="Unassembled WGS sequence"/>
</dbReference>
<evidence type="ECO:0000259" key="13">
    <source>
        <dbReference type="PROSITE" id="PS51873"/>
    </source>
</evidence>
<feature type="domain" description="Calpain catalytic" evidence="12">
    <location>
        <begin position="134"/>
        <end position="455"/>
    </location>
</feature>
<evidence type="ECO:0000259" key="12">
    <source>
        <dbReference type="PROSITE" id="PS50203"/>
    </source>
</evidence>
<keyword evidence="15" id="KW-1185">Reference proteome</keyword>
<name>A0A812P026_9DINO</name>
<keyword evidence="6" id="KW-0862">Zinc</keyword>
<dbReference type="OrthoDB" id="424753at2759"/>
<comment type="caution">
    <text evidence="14">The sequence shown here is derived from an EMBL/GenBank/DDBJ whole genome shotgun (WGS) entry which is preliminary data.</text>
</comment>
<dbReference type="PROSITE" id="PS50330">
    <property type="entry name" value="UIM"/>
    <property type="match status" value="1"/>
</dbReference>
<sequence length="996" mass="108218">MAAGASRFRRAKGAVASGPAPAPKPLQPDAGWELIFGEDVENPEVLEQHKFGLQMALLGQGTPEGFVDHEFPAQARSIDGLQGPPVRRGQETLMELLKTVDHEEDEEEEEVPDAPRCPCGRRARQGRVQLPGMVARRPYFRCAARACRFFSFGELPTTPEAQALSWVRLRTVAPDSTSSTNSAWLAQHLVVVGRDGFRPEDARLGPGCESLGDALFVDALAILSERPSALQKLLPNVATTTVTTAGCHEIRLCTEGIWRSILLDERLPMASSGPKLEKNFHELLAFGRCAGNQLWIPLLEKAYAKAYGAYQFAFPGTALSVFLEDLTGSIVEQVHLGKPRNSVGELLDPKELWAYLLGHQRDGTLLCCVSQLLQTSASSAFAVLDMSEGPNGSPGRIRLRNPRVTGSSATAAYERILSMLRGSPAEASTYADGSFWVQFMDFLSVFSQVCMCHAASTGGALLHTRTFEGEFTPERGTGIRGCCLRLSAYAGAEPCEVWLSLLQPIPKGARLLQPSMGQVLNDLSLVVLDSSSGEVAVAALFGARPVGSCRVALAPNKAGSWLVLPFSRRAWPGPVRLRVHCSQPVEVQRLASEPGERAPWEPLFCLVAAAARGAAPGLRGVGSRRPVHVRTAAGGETSLTVELLELRAEGAVLLLLDNTFAKAALLFEATVEGNHVVTQTSRGSQLGDWCEERNEDSFKVGARTQWRRYKVEDVIPPASRQMVSMHFAVGTDWDVEVLTVKASVVPVAMAGARPRNHPFAPYAIRGNTLLAPNLDVLAADGASAEGLLERQEDAELQLALQLSLQDVAKPLEPRQRWGRRNKAEANGAENKACSICCEPLRAPGDLPAQSAQHLKCCAQVCWSCASRWAMEQEAQGLAAAEMRCPQCSAVLEDAVLRQLLGTDALHRAQERTRRRGEVGPSDLSSATLVRLGLKRCPGCGEGLQKESETCHKMICRTCRARFCFRCLTRLEYFNCGCTGAEHRFVDPMDGRTLMHQ</sequence>
<evidence type="ECO:0000256" key="6">
    <source>
        <dbReference type="ARBA" id="ARBA00022833"/>
    </source>
</evidence>
<dbReference type="EMBL" id="CAJNDS010002113">
    <property type="protein sequence ID" value="CAE7334359.1"/>
    <property type="molecule type" value="Genomic_DNA"/>
</dbReference>
<evidence type="ECO:0000256" key="9">
    <source>
        <dbReference type="PROSITE-ProRule" id="PRU00239"/>
    </source>
</evidence>
<evidence type="ECO:0000256" key="10">
    <source>
        <dbReference type="SAM" id="MobiDB-lite"/>
    </source>
</evidence>
<dbReference type="SUPFAM" id="SSF54001">
    <property type="entry name" value="Cysteine proteinases"/>
    <property type="match status" value="1"/>
</dbReference>
<evidence type="ECO:0000256" key="3">
    <source>
        <dbReference type="ARBA" id="ARBA00022737"/>
    </source>
</evidence>
<proteinExistence type="predicted"/>
<dbReference type="AlphaFoldDB" id="A0A812P026"/>
<dbReference type="Gene3D" id="1.20.120.1750">
    <property type="match status" value="1"/>
</dbReference>
<dbReference type="InterPro" id="IPR022684">
    <property type="entry name" value="Calpain_cysteine_protease"/>
</dbReference>
<organism evidence="14 15">
    <name type="scientific">Symbiodinium natans</name>
    <dbReference type="NCBI Taxonomy" id="878477"/>
    <lineage>
        <taxon>Eukaryota</taxon>
        <taxon>Sar</taxon>
        <taxon>Alveolata</taxon>
        <taxon>Dinophyceae</taxon>
        <taxon>Suessiales</taxon>
        <taxon>Symbiodiniaceae</taxon>
        <taxon>Symbiodinium</taxon>
    </lineage>
</organism>
<reference evidence="14" key="1">
    <citation type="submission" date="2021-02" db="EMBL/GenBank/DDBJ databases">
        <authorList>
            <person name="Dougan E. K."/>
            <person name="Rhodes N."/>
            <person name="Thang M."/>
            <person name="Chan C."/>
        </authorList>
    </citation>
    <scope>NUCLEOTIDE SEQUENCE</scope>
</reference>
<dbReference type="PANTHER" id="PTHR10183:SF382">
    <property type="entry name" value="CALPAIN-15"/>
    <property type="match status" value="1"/>
</dbReference>
<dbReference type="InterPro" id="IPR038765">
    <property type="entry name" value="Papain-like_cys_pep_sf"/>
</dbReference>
<evidence type="ECO:0000313" key="15">
    <source>
        <dbReference type="Proteomes" id="UP000604046"/>
    </source>
</evidence>
<dbReference type="Gene3D" id="3.30.40.10">
    <property type="entry name" value="Zinc/RING finger domain, C3HC4 (zinc finger)"/>
    <property type="match status" value="1"/>
</dbReference>
<evidence type="ECO:0000313" key="14">
    <source>
        <dbReference type="EMBL" id="CAE7334359.1"/>
    </source>
</evidence>
<evidence type="ECO:0000256" key="5">
    <source>
        <dbReference type="ARBA" id="ARBA00022786"/>
    </source>
</evidence>
<dbReference type="GO" id="GO:0006508">
    <property type="term" value="P:proteolysis"/>
    <property type="evidence" value="ECO:0007669"/>
    <property type="project" value="InterPro"/>
</dbReference>
<evidence type="ECO:0000256" key="1">
    <source>
        <dbReference type="ARBA" id="ARBA00022679"/>
    </source>
</evidence>
<comment type="caution">
    <text evidence="9">Lacks conserved residue(s) required for the propagation of feature annotation.</text>
</comment>
<dbReference type="Pfam" id="PF00648">
    <property type="entry name" value="Peptidase_C2"/>
    <property type="match status" value="1"/>
</dbReference>
<dbReference type="GO" id="GO:0004198">
    <property type="term" value="F:calcium-dependent cysteine-type endopeptidase activity"/>
    <property type="evidence" value="ECO:0007669"/>
    <property type="project" value="InterPro"/>
</dbReference>
<keyword evidence="4 8" id="KW-0863">Zinc-finger</keyword>
<feature type="region of interest" description="Disordered" evidence="10">
    <location>
        <begin position="1"/>
        <end position="30"/>
    </location>
</feature>
<keyword evidence="5" id="KW-0833">Ubl conjugation pathway</keyword>
<dbReference type="SUPFAM" id="SSF57850">
    <property type="entry name" value="RING/U-box"/>
    <property type="match status" value="2"/>
</dbReference>
<dbReference type="InterPro" id="IPR001300">
    <property type="entry name" value="Peptidase_C2_calpain_cat"/>
</dbReference>
<feature type="domain" description="RING-type" evidence="11">
    <location>
        <begin position="833"/>
        <end position="888"/>
    </location>
</feature>
<dbReference type="InterPro" id="IPR001841">
    <property type="entry name" value="Znf_RING"/>
</dbReference>
<dbReference type="PRINTS" id="PR00704">
    <property type="entry name" value="CALPAIN"/>
</dbReference>
<evidence type="ECO:0000256" key="2">
    <source>
        <dbReference type="ARBA" id="ARBA00022723"/>
    </source>
</evidence>
<dbReference type="GO" id="GO:0008270">
    <property type="term" value="F:zinc ion binding"/>
    <property type="evidence" value="ECO:0007669"/>
    <property type="project" value="UniProtKB-KW"/>
</dbReference>
<dbReference type="SMART" id="SM00230">
    <property type="entry name" value="CysPc"/>
    <property type="match status" value="1"/>
</dbReference>
<dbReference type="PROSITE" id="PS51873">
    <property type="entry name" value="TRIAD"/>
    <property type="match status" value="1"/>
</dbReference>
<gene>
    <name evidence="14" type="primary">Capn8</name>
    <name evidence="14" type="ORF">SNAT2548_LOCUS17488</name>
</gene>
<dbReference type="GO" id="GO:0005737">
    <property type="term" value="C:cytoplasm"/>
    <property type="evidence" value="ECO:0007669"/>
    <property type="project" value="TreeGrafter"/>
</dbReference>
<dbReference type="InterPro" id="IPR013083">
    <property type="entry name" value="Znf_RING/FYVE/PHD"/>
</dbReference>
<dbReference type="InterPro" id="IPR003903">
    <property type="entry name" value="UIM_dom"/>
</dbReference>